<proteinExistence type="predicted"/>
<dbReference type="EMBL" id="LR798243">
    <property type="protein sequence ID" value="CAB5214921.1"/>
    <property type="molecule type" value="Genomic_DNA"/>
</dbReference>
<reference evidence="1" key="1">
    <citation type="submission" date="2020-05" db="EMBL/GenBank/DDBJ databases">
        <authorList>
            <person name="Chiriac C."/>
            <person name="Salcher M."/>
            <person name="Ghai R."/>
            <person name="Kavagutti S V."/>
        </authorList>
    </citation>
    <scope>NUCLEOTIDE SEQUENCE</scope>
</reference>
<name>A0A6J7WHI0_9CAUD</name>
<accession>A0A6J7WHI0</accession>
<sequence>MTTYTLEQVQEIHAEATIAAQQAEELFRAKHGEPGYCGFAWVNVPVKASTKLGRALKEVGFRKSYYGGLDLWNPGGSFTQSMDIKEHGAIAYARVLVKYGIDAHMSSRAD</sequence>
<organism evidence="1">
    <name type="scientific">uncultured Caudovirales phage</name>
    <dbReference type="NCBI Taxonomy" id="2100421"/>
    <lineage>
        <taxon>Viruses</taxon>
        <taxon>Duplodnaviria</taxon>
        <taxon>Heunggongvirae</taxon>
        <taxon>Uroviricota</taxon>
        <taxon>Caudoviricetes</taxon>
        <taxon>Peduoviridae</taxon>
        <taxon>Maltschvirus</taxon>
        <taxon>Maltschvirus maltsch</taxon>
    </lineage>
</organism>
<protein>
    <submittedName>
        <fullName evidence="1">Uncharacterized protein</fullName>
    </submittedName>
</protein>
<gene>
    <name evidence="1" type="ORF">UFOVP190_320</name>
</gene>
<evidence type="ECO:0000313" key="1">
    <source>
        <dbReference type="EMBL" id="CAB5214921.1"/>
    </source>
</evidence>